<dbReference type="SUPFAM" id="SSF51182">
    <property type="entry name" value="RmlC-like cupins"/>
    <property type="match status" value="1"/>
</dbReference>
<feature type="domain" description="HTH araC/xylS-type" evidence="4">
    <location>
        <begin position="186"/>
        <end position="284"/>
    </location>
</feature>
<evidence type="ECO:0000259" key="4">
    <source>
        <dbReference type="PROSITE" id="PS01124"/>
    </source>
</evidence>
<keyword evidence="3" id="KW-0804">Transcription</keyword>
<sequence>MKNKNNYLQQKSQHPKVVAYYFKEWRGFDMPFHSHKAIEIMYVISGECLVEVGNRSFQLKKGRFIFIGSEVPHRLFVKPDGICRMLNLEFILTKRNRSFPSLDELADENNPLYNFLNINQAFLLLRDINGIVLNSLKQLVLELDKGNESDNYLMVHLLLSQLLLQVSENVEKTKERPIKQTDIYIRKVIDYIHENYDYDIKIEELAQLVHLHPNYLHRIFKGALNITIMEYLTNFRIDKAKMLLTRSDIPVTDISNYVGMNSSQYFSKVFKKETGATPIEYRRKEINNIRP</sequence>
<evidence type="ECO:0000313" key="6">
    <source>
        <dbReference type="Proteomes" id="UP000831537"/>
    </source>
</evidence>
<dbReference type="Proteomes" id="UP000831537">
    <property type="component" value="Chromosome"/>
</dbReference>
<dbReference type="InterPro" id="IPR013096">
    <property type="entry name" value="Cupin_2"/>
</dbReference>
<dbReference type="PROSITE" id="PS00041">
    <property type="entry name" value="HTH_ARAC_FAMILY_1"/>
    <property type="match status" value="1"/>
</dbReference>
<dbReference type="PRINTS" id="PR00032">
    <property type="entry name" value="HTHARAC"/>
</dbReference>
<gene>
    <name evidence="5" type="ORF">MUN87_08885</name>
</gene>
<keyword evidence="1" id="KW-0805">Transcription regulation</keyword>
<proteinExistence type="predicted"/>
<dbReference type="Pfam" id="PF12833">
    <property type="entry name" value="HTH_18"/>
    <property type="match status" value="1"/>
</dbReference>
<dbReference type="Pfam" id="PF07883">
    <property type="entry name" value="Cupin_2"/>
    <property type="match status" value="1"/>
</dbReference>
<accession>A0ABY4GRG3</accession>
<evidence type="ECO:0000256" key="2">
    <source>
        <dbReference type="ARBA" id="ARBA00023125"/>
    </source>
</evidence>
<dbReference type="InterPro" id="IPR011051">
    <property type="entry name" value="RmlC_Cupin_sf"/>
</dbReference>
<dbReference type="CDD" id="cd02209">
    <property type="entry name" value="cupin_XRE_C"/>
    <property type="match status" value="1"/>
</dbReference>
<dbReference type="InterPro" id="IPR018060">
    <property type="entry name" value="HTH_AraC"/>
</dbReference>
<dbReference type="InterPro" id="IPR018062">
    <property type="entry name" value="HTH_AraC-typ_CS"/>
</dbReference>
<keyword evidence="2" id="KW-0238">DNA-binding</keyword>
<evidence type="ECO:0000256" key="3">
    <source>
        <dbReference type="ARBA" id="ARBA00023163"/>
    </source>
</evidence>
<dbReference type="EMBL" id="CP095071">
    <property type="protein sequence ID" value="UOQ86978.1"/>
    <property type="molecule type" value="Genomic_DNA"/>
</dbReference>
<dbReference type="InterPro" id="IPR014710">
    <property type="entry name" value="RmlC-like_jellyroll"/>
</dbReference>
<dbReference type="Gene3D" id="1.10.10.60">
    <property type="entry name" value="Homeodomain-like"/>
    <property type="match status" value="2"/>
</dbReference>
<dbReference type="PROSITE" id="PS01124">
    <property type="entry name" value="HTH_ARAC_FAMILY_2"/>
    <property type="match status" value="1"/>
</dbReference>
<dbReference type="SUPFAM" id="SSF46689">
    <property type="entry name" value="Homeodomain-like"/>
    <property type="match status" value="2"/>
</dbReference>
<evidence type="ECO:0000313" key="5">
    <source>
        <dbReference type="EMBL" id="UOQ86978.1"/>
    </source>
</evidence>
<keyword evidence="6" id="KW-1185">Reference proteome</keyword>
<dbReference type="SMART" id="SM00342">
    <property type="entry name" value="HTH_ARAC"/>
    <property type="match status" value="1"/>
</dbReference>
<dbReference type="RefSeq" id="WP_244747396.1">
    <property type="nucleotide sequence ID" value="NZ_CP095071.1"/>
</dbReference>
<dbReference type="Gene3D" id="2.60.120.10">
    <property type="entry name" value="Jelly Rolls"/>
    <property type="match status" value="1"/>
</dbReference>
<reference evidence="5 6" key="1">
    <citation type="submission" date="2022-04" db="EMBL/GenBank/DDBJ databases">
        <title>Gracilibacillus sp. isolated from saltern.</title>
        <authorList>
            <person name="Won M."/>
            <person name="Lee C.-M."/>
            <person name="Woen H.-Y."/>
            <person name="Kwon S.-W."/>
        </authorList>
    </citation>
    <scope>NUCLEOTIDE SEQUENCE [LARGE SCALE GENOMIC DNA]</scope>
    <source>
        <strain evidence="5 6">SSPM10-3</strain>
    </source>
</reference>
<dbReference type="InterPro" id="IPR020449">
    <property type="entry name" value="Tscrpt_reg_AraC-type_HTH"/>
</dbReference>
<dbReference type="PANTHER" id="PTHR43280:SF28">
    <property type="entry name" value="HTH-TYPE TRANSCRIPTIONAL ACTIVATOR RHAS"/>
    <property type="match status" value="1"/>
</dbReference>
<dbReference type="PANTHER" id="PTHR43280">
    <property type="entry name" value="ARAC-FAMILY TRANSCRIPTIONAL REGULATOR"/>
    <property type="match status" value="1"/>
</dbReference>
<protein>
    <submittedName>
        <fullName evidence="5">AraC family transcriptional regulator</fullName>
    </submittedName>
</protein>
<organism evidence="5 6">
    <name type="scientific">Gracilibacillus salinarum</name>
    <dbReference type="NCBI Taxonomy" id="2932255"/>
    <lineage>
        <taxon>Bacteria</taxon>
        <taxon>Bacillati</taxon>
        <taxon>Bacillota</taxon>
        <taxon>Bacilli</taxon>
        <taxon>Bacillales</taxon>
        <taxon>Bacillaceae</taxon>
        <taxon>Gracilibacillus</taxon>
    </lineage>
</organism>
<dbReference type="InterPro" id="IPR009057">
    <property type="entry name" value="Homeodomain-like_sf"/>
</dbReference>
<evidence type="ECO:0000256" key="1">
    <source>
        <dbReference type="ARBA" id="ARBA00023015"/>
    </source>
</evidence>
<name>A0ABY4GRG3_9BACI</name>